<feature type="region of interest" description="Disordered" evidence="1">
    <location>
        <begin position="196"/>
        <end position="224"/>
    </location>
</feature>
<comment type="caution">
    <text evidence="2">The sequence shown here is derived from an EMBL/GenBank/DDBJ whole genome shotgun (WGS) entry which is preliminary data.</text>
</comment>
<feature type="region of interest" description="Disordered" evidence="1">
    <location>
        <begin position="539"/>
        <end position="584"/>
    </location>
</feature>
<sequence>MGADIEVDNCSGEKGGQTAAGRTRKLNGRTLDGTYDTMWNNTGRYSSAEDLRYKFANGGTVRTSPEATLDAARGAVLATHAAAGLASGQREAVRLIRAAEGLLRTAVAVLATPSSPALVAAPLADPAASSRRRRRPRGRGGSKGGDENGKHYIVADGMDIDKGSAGEVATGAGAPPQPMLEDDAWADELPVVMQARGPPASTDQREGKGKNAGKGGESGGKGKLGHLEVWQLRNLVVRLRERAGLPPAPETAPFDHGVLVAMAVELEELAASSDGARGGGSVCARDDVQAGHPSRWALPQRLAVALMEPPPPRWVLQKKRVHQSGSLAVGLGLAAAAPALRPTNCDDHGHDDAVGRLYPKMLLDFAASASGTRGALPGWRFLGVTLEAPSGDRVPAKAAQGGEGSTLGELLRWEAGASFVASAFAAARHCDREWLKKPGLWASSAGARSSIGGRAGPLRVAALVAPAVGPACARAEEVAAAWSAEVGGDLGAGGFATIAEALRAAPAGCGAVAIAVRPGTYAEQVILRPGPQVTLEARPAGSATLNGRPSGPTRPPWRPSRAHGRSCGASASGTPARAWRTTTPYTQLGRSWSWRTSAGVKGQQAASADALGGSRGCFGSALYLPSLARDARQVRSRRRRQGSSRQPKNSA</sequence>
<feature type="region of interest" description="Disordered" evidence="1">
    <location>
        <begin position="1"/>
        <end position="21"/>
    </location>
</feature>
<keyword evidence="3" id="KW-1185">Reference proteome</keyword>
<protein>
    <recommendedName>
        <fullName evidence="4">Pectinesterase</fullName>
    </recommendedName>
</protein>
<dbReference type="InterPro" id="IPR012334">
    <property type="entry name" value="Pectin_lyas_fold"/>
</dbReference>
<dbReference type="SUPFAM" id="SSF51126">
    <property type="entry name" value="Pectin lyase-like"/>
    <property type="match status" value="1"/>
</dbReference>
<dbReference type="InterPro" id="IPR011050">
    <property type="entry name" value="Pectin_lyase_fold/virulence"/>
</dbReference>
<evidence type="ECO:0000313" key="2">
    <source>
        <dbReference type="EMBL" id="CAK0863530.1"/>
    </source>
</evidence>
<evidence type="ECO:0008006" key="4">
    <source>
        <dbReference type="Google" id="ProtNLM"/>
    </source>
</evidence>
<dbReference type="EMBL" id="CAUYUJ010016271">
    <property type="protein sequence ID" value="CAK0863530.1"/>
    <property type="molecule type" value="Genomic_DNA"/>
</dbReference>
<accession>A0ABN9UW71</accession>
<proteinExistence type="predicted"/>
<evidence type="ECO:0000313" key="3">
    <source>
        <dbReference type="Proteomes" id="UP001189429"/>
    </source>
</evidence>
<dbReference type="Gene3D" id="2.160.20.10">
    <property type="entry name" value="Single-stranded right-handed beta-helix, Pectin lyase-like"/>
    <property type="match status" value="1"/>
</dbReference>
<feature type="region of interest" description="Disordered" evidence="1">
    <location>
        <begin position="628"/>
        <end position="651"/>
    </location>
</feature>
<name>A0ABN9UW71_9DINO</name>
<feature type="compositionally biased region" description="Gly residues" evidence="1">
    <location>
        <begin position="210"/>
        <end position="222"/>
    </location>
</feature>
<feature type="compositionally biased region" description="Basic residues" evidence="1">
    <location>
        <begin position="130"/>
        <end position="140"/>
    </location>
</feature>
<gene>
    <name evidence="2" type="ORF">PCOR1329_LOCUS51647</name>
</gene>
<feature type="region of interest" description="Disordered" evidence="1">
    <location>
        <begin position="121"/>
        <end position="151"/>
    </location>
</feature>
<dbReference type="Proteomes" id="UP001189429">
    <property type="component" value="Unassembled WGS sequence"/>
</dbReference>
<reference evidence="2" key="1">
    <citation type="submission" date="2023-10" db="EMBL/GenBank/DDBJ databases">
        <authorList>
            <person name="Chen Y."/>
            <person name="Shah S."/>
            <person name="Dougan E. K."/>
            <person name="Thang M."/>
            <person name="Chan C."/>
        </authorList>
    </citation>
    <scope>NUCLEOTIDE SEQUENCE [LARGE SCALE GENOMIC DNA]</scope>
</reference>
<organism evidence="2 3">
    <name type="scientific">Prorocentrum cordatum</name>
    <dbReference type="NCBI Taxonomy" id="2364126"/>
    <lineage>
        <taxon>Eukaryota</taxon>
        <taxon>Sar</taxon>
        <taxon>Alveolata</taxon>
        <taxon>Dinophyceae</taxon>
        <taxon>Prorocentrales</taxon>
        <taxon>Prorocentraceae</taxon>
        <taxon>Prorocentrum</taxon>
    </lineage>
</organism>
<evidence type="ECO:0000256" key="1">
    <source>
        <dbReference type="SAM" id="MobiDB-lite"/>
    </source>
</evidence>